<reference evidence="1" key="4">
    <citation type="submission" date="2015-04" db="EMBL/GenBank/DDBJ databases">
        <title>Physiological reanalysis, assessment of diazotrophy, and genome sequences of multiple isolates of Streptomyces thermoautotrophicus.</title>
        <authorList>
            <person name="MacKellar D.C."/>
            <person name="Lieber L."/>
            <person name="Norman J."/>
            <person name="Bolger A."/>
            <person name="Tobin C."/>
            <person name="Murray J.W."/>
            <person name="Woodward J."/>
            <person name="Friesen M."/>
            <person name="Prell J."/>
        </authorList>
    </citation>
    <scope>NUCLEOTIDE SEQUENCE [LARGE SCALE GENOMIC DNA]</scope>
    <source>
        <strain evidence="1">H1</strain>
    </source>
</reference>
<protein>
    <recommendedName>
        <fullName evidence="7">DUF2267 domain-containing protein</fullName>
    </recommendedName>
</protein>
<dbReference type="Gene3D" id="1.10.490.110">
    <property type="entry name" value="Uncharacterized conserved protein DUF2267"/>
    <property type="match status" value="1"/>
</dbReference>
<evidence type="ECO:0000313" key="5">
    <source>
        <dbReference type="Proteomes" id="UP000070598"/>
    </source>
</evidence>
<dbReference type="Pfam" id="PF10025">
    <property type="entry name" value="DUF2267"/>
    <property type="match status" value="1"/>
</dbReference>
<dbReference type="OrthoDB" id="20942at2"/>
<name>A0A132MMI1_9ACTN</name>
<evidence type="ECO:0000313" key="2">
    <source>
        <dbReference type="EMBL" id="KWX05117.1"/>
    </source>
</evidence>
<keyword evidence="4" id="KW-1185">Reference proteome</keyword>
<dbReference type="RefSeq" id="WP_066884104.1">
    <property type="nucleotide sequence ID" value="NZ_JYIJ01000013.1"/>
</dbReference>
<dbReference type="STRING" id="1469144.LI90_694"/>
<dbReference type="EMBL" id="JYIJ01000013">
    <property type="protein sequence ID" value="KWX05117.1"/>
    <property type="molecule type" value="Genomic_DNA"/>
</dbReference>
<proteinExistence type="predicted"/>
<evidence type="ECO:0008006" key="7">
    <source>
        <dbReference type="Google" id="ProtNLM"/>
    </source>
</evidence>
<dbReference type="InterPro" id="IPR038282">
    <property type="entry name" value="DUF2267_sf"/>
</dbReference>
<dbReference type="EMBL" id="LAXD01000001">
    <property type="protein sequence ID" value="KWW99062.1"/>
    <property type="molecule type" value="Genomic_DNA"/>
</dbReference>
<accession>A0A132MMI1</accession>
<comment type="caution">
    <text evidence="1">The sequence shown here is derived from an EMBL/GenBank/DDBJ whole genome shotgun (WGS) entry which is preliminary data.</text>
</comment>
<reference evidence="2 6" key="2">
    <citation type="submission" date="2015-02" db="EMBL/GenBank/DDBJ databases">
        <title>Physiological reanalysis, assessment of diazotrophy, and genome sequences of multiple isolates of Streptomyces thermoautotrophicus.</title>
        <authorList>
            <person name="MacKellar D.C."/>
            <person name="Lieber L."/>
            <person name="Norman J."/>
            <person name="Bolger A."/>
            <person name="Tobin C."/>
            <person name="Murray J.W."/>
            <person name="Prell J."/>
        </authorList>
    </citation>
    <scope>NUCLEOTIDE SEQUENCE [LARGE SCALE GENOMIC DNA]</scope>
    <source>
        <strain evidence="2 6">UBT1</strain>
    </source>
</reference>
<dbReference type="EMBL" id="JYIK01001117">
    <property type="protein sequence ID" value="KWX05827.1"/>
    <property type="molecule type" value="Genomic_DNA"/>
</dbReference>
<dbReference type="AlphaFoldDB" id="A0A132MMI1"/>
<dbReference type="PATRIC" id="fig|1469144.10.peg.798"/>
<dbReference type="Proteomes" id="UP000070659">
    <property type="component" value="Unassembled WGS sequence"/>
</dbReference>
<dbReference type="Proteomes" id="UP000070188">
    <property type="component" value="Unassembled WGS sequence"/>
</dbReference>
<reference evidence="4" key="3">
    <citation type="submission" date="2015-04" db="EMBL/GenBank/DDBJ databases">
        <title>Physiological reanalysis, assessment of diazotrophy, and genome sequences of multiple isolates of Streptomyces thermoautotrophicus.</title>
        <authorList>
            <person name="MacKellar D.C."/>
            <person name="Lieber L."/>
            <person name="Norman J."/>
            <person name="Bolger A."/>
            <person name="Tobin C."/>
            <person name="Murray J.W."/>
            <person name="Chang R."/>
            <person name="Ford T."/>
            <person name="Nguyen P.Q."/>
            <person name="Woodward J."/>
            <person name="Permingeat H."/>
            <person name="Joshi N.S."/>
            <person name="Silver P.A."/>
            <person name="Usadel B."/>
            <person name="Rutherford A.W."/>
            <person name="Friesen M."/>
            <person name="Prell J."/>
        </authorList>
    </citation>
    <scope>NUCLEOTIDE SEQUENCE [LARGE SCALE GENOMIC DNA]</scope>
    <source>
        <strain evidence="4">H1</strain>
    </source>
</reference>
<sequence length="153" mass="16857">MPASGLDAFDRTVYKTNRWLARCVQEIGDIDRGDALRSLRAYLHALRDRVTPDVAADFAAQLPLLVRGLFYENYTPSHTPAKYGREGFLRRIAEEANLAMDEAARHADAITRVLHAELPDGIFADLARSLPEELRSLLAASSASAPDLTGQHA</sequence>
<evidence type="ECO:0000313" key="1">
    <source>
        <dbReference type="EMBL" id="KWW99062.1"/>
    </source>
</evidence>
<reference evidence="5" key="1">
    <citation type="submission" date="2015-02" db="EMBL/GenBank/DDBJ databases">
        <title>Physiological reanalysis, assessment of diazotrophy, and genome sequences of multiple isolates of Streptomyces thermoautotrophicus.</title>
        <authorList>
            <person name="MacKellar D.C."/>
            <person name="Lieber L."/>
            <person name="Norman J."/>
            <person name="Bolger A."/>
            <person name="Tobin C."/>
            <person name="Murray J.W."/>
            <person name="Friesen M."/>
            <person name="Prell J."/>
        </authorList>
    </citation>
    <scope>NUCLEOTIDE SEQUENCE [LARGE SCALE GENOMIC DNA]</scope>
    <source>
        <strain evidence="5">UBT1</strain>
    </source>
</reference>
<evidence type="ECO:0000313" key="6">
    <source>
        <dbReference type="Proteomes" id="UP000070659"/>
    </source>
</evidence>
<evidence type="ECO:0000313" key="4">
    <source>
        <dbReference type="Proteomes" id="UP000070188"/>
    </source>
</evidence>
<organism evidence="1 4">
    <name type="scientific">Carbonactinospora thermoautotrophica</name>
    <dbReference type="NCBI Taxonomy" id="1469144"/>
    <lineage>
        <taxon>Bacteria</taxon>
        <taxon>Bacillati</taxon>
        <taxon>Actinomycetota</taxon>
        <taxon>Actinomycetes</taxon>
        <taxon>Kitasatosporales</taxon>
        <taxon>Carbonactinosporaceae</taxon>
        <taxon>Carbonactinospora</taxon>
    </lineage>
</organism>
<evidence type="ECO:0000313" key="3">
    <source>
        <dbReference type="EMBL" id="KWX05827.1"/>
    </source>
</evidence>
<dbReference type="Proteomes" id="UP000070598">
    <property type="component" value="Unassembled WGS sequence"/>
</dbReference>
<dbReference type="InterPro" id="IPR018727">
    <property type="entry name" value="DUF2267"/>
</dbReference>
<gene>
    <name evidence="1" type="ORF">LI90_694</name>
    <name evidence="2" type="ORF">TH66_05185</name>
    <name evidence="3" type="ORF">TR74_23525</name>
</gene>